<feature type="signal peptide" evidence="1">
    <location>
        <begin position="1"/>
        <end position="33"/>
    </location>
</feature>
<keyword evidence="1" id="KW-0732">Signal</keyword>
<proteinExistence type="predicted"/>
<evidence type="ECO:0000313" key="3">
    <source>
        <dbReference type="Proteomes" id="UP000542125"/>
    </source>
</evidence>
<feature type="chain" id="PRO_5031442948" evidence="1">
    <location>
        <begin position="34"/>
        <end position="403"/>
    </location>
</feature>
<dbReference type="EMBL" id="JACBYR010000001">
    <property type="protein sequence ID" value="NYE84395.1"/>
    <property type="molecule type" value="Genomic_DNA"/>
</dbReference>
<protein>
    <submittedName>
        <fullName evidence="2">Uncharacterized protein</fullName>
    </submittedName>
</protein>
<dbReference type="Proteomes" id="UP000542125">
    <property type="component" value="Unassembled WGS sequence"/>
</dbReference>
<reference evidence="2 3" key="1">
    <citation type="submission" date="2020-07" db="EMBL/GenBank/DDBJ databases">
        <title>Genomic Encyclopedia of Type Strains, Phase IV (KMG-V): Genome sequencing to study the core and pangenomes of soil and plant-associated prokaryotes.</title>
        <authorList>
            <person name="Whitman W."/>
        </authorList>
    </citation>
    <scope>NUCLEOTIDE SEQUENCE [LARGE SCALE GENOMIC DNA]</scope>
    <source>
        <strain evidence="2 3">SAS40</strain>
    </source>
</reference>
<evidence type="ECO:0000256" key="1">
    <source>
        <dbReference type="SAM" id="SignalP"/>
    </source>
</evidence>
<dbReference type="RefSeq" id="WP_179588081.1">
    <property type="nucleotide sequence ID" value="NZ_JACBYR010000001.1"/>
</dbReference>
<organism evidence="2 3">
    <name type="scientific">Pigmentiphaga litoralis</name>
    <dbReference type="NCBI Taxonomy" id="516702"/>
    <lineage>
        <taxon>Bacteria</taxon>
        <taxon>Pseudomonadati</taxon>
        <taxon>Pseudomonadota</taxon>
        <taxon>Betaproteobacteria</taxon>
        <taxon>Burkholderiales</taxon>
        <taxon>Alcaligenaceae</taxon>
        <taxon>Pigmentiphaga</taxon>
    </lineage>
</organism>
<accession>A0A7Y9IWI5</accession>
<dbReference type="AlphaFoldDB" id="A0A7Y9IWI5"/>
<comment type="caution">
    <text evidence="2">The sequence shown here is derived from an EMBL/GenBank/DDBJ whole genome shotgun (WGS) entry which is preliminary data.</text>
</comment>
<evidence type="ECO:0000313" key="2">
    <source>
        <dbReference type="EMBL" id="NYE84395.1"/>
    </source>
</evidence>
<keyword evidence="3" id="KW-1185">Reference proteome</keyword>
<name>A0A7Y9IWI5_9BURK</name>
<sequence>MTQTSSNPCHTRVKFTCLALTLILCGTAGQAIAAGPVKCVFIKERQFPEGLRFDISPPTTRSFSRSRNPSPVDHQWVTPGFELSLDSLEGRVMCYETAGVSSKTQIVLKIIPTAEYLQALKEDGLDVAIWGEGQVTVDEIGLLRDHVAPGIGRTVALPGVRSVMHPPPSHSIFAPRAESLEKDFPALNLKMQVRVVDMAKGNPPKLSARHPPPTGLVFKIMAADQENGAEILTSLNYTKLHEFSTCPPPTIKVANTMQDRAIIDFGVVALKELKSGIGAPHARPFLIELVEPRPALFCHLARLGKRIPKLRFTSEGHYRNGMFEGPQDDASHPGNSAVAIQLSDGSSPVRGGNRGDADASAFLPFPKANLKRTFVATLKYKPGAAVDRPGPFLIPVTLEAFYH</sequence>
<gene>
    <name evidence="2" type="ORF">FHW18_003666</name>
</gene>